<dbReference type="InterPro" id="IPR042231">
    <property type="entry name" value="Cho/carn_acyl_trans_2"/>
</dbReference>
<dbReference type="Proteomes" id="UP001176517">
    <property type="component" value="Unassembled WGS sequence"/>
</dbReference>
<evidence type="ECO:0000256" key="19">
    <source>
        <dbReference type="SAM" id="MobiDB-lite"/>
    </source>
</evidence>
<keyword evidence="6" id="KW-0999">Mitochondrion inner membrane</keyword>
<evidence type="ECO:0000256" key="1">
    <source>
        <dbReference type="ARBA" id="ARBA00004275"/>
    </source>
</evidence>
<sequence>MKLAARSLTRQFNNSIKNTARLSPASSSSSSSASASSSRAFAMSGSRQFSNASTRTPTFSTSSTTYEGQPSLPHLPVPPLEQTLNKYLRTTLPHHTSDASLKATEQAVQAALSGKDAALLKTLQQRLQERAQSTDSWLSEWWNSAAYMAYRDPVVPYVSYFYAHKDDTRSRTAPKRAAELLKGFMAFRRLVEAEKIAPEKTKNGPLCMASYPWIFNSCRIPEKPEDYSVKYDAKKNNHVVVARNGFFFSFDLLHPDGAELTAKEIEAQIAKIQADPSAASPNALPVGALTSDNRDAWTDARAKLLAVGKQNVESLAKIESAVVVLALESEPSYTLEETAWQLWYGNGQNRFYDKQQIIVFPNGKSGFMGEHSMIDGTPTLRLNDFVLNALAANKIDLGGDGKSGSELPAPEPISFALDAGVESAIAQSIKAFDELKAAHDLAILDYQGYGKNAIKKFKCSPDAWAQMVIQLAYYRLSGRTEVAPTYESAQTRKFKLGRTEVIRSASVESKKFVELMEDASASDEDRSTAFQAAVKSHLGYAKQAADGHGVDRHLFGLKRLLQPGEELPEIYKDPMFARSSTWVLSTSQISSEVFDSWGYGEVTPEGYGTAYAIKNESLTFCVTSKGRNSARLRHFLNESARDLRDLHLRLAAKSESAAPPKL</sequence>
<reference evidence="21" key="1">
    <citation type="journal article" date="2023" name="PhytoFront">
        <title>Draft Genome Resources of Seven Strains of Tilletia horrida, Causal Agent of Kernel Smut of Rice.</title>
        <authorList>
            <person name="Khanal S."/>
            <person name="Antony Babu S."/>
            <person name="Zhou X.G."/>
        </authorList>
    </citation>
    <scope>NUCLEOTIDE SEQUENCE</scope>
    <source>
        <strain evidence="21">TX6</strain>
    </source>
</reference>
<dbReference type="PROSITE" id="PS00439">
    <property type="entry name" value="ACYLTRANSF_C_1"/>
    <property type="match status" value="1"/>
</dbReference>
<organism evidence="21 22">
    <name type="scientific">Tilletia horrida</name>
    <dbReference type="NCBI Taxonomy" id="155126"/>
    <lineage>
        <taxon>Eukaryota</taxon>
        <taxon>Fungi</taxon>
        <taxon>Dikarya</taxon>
        <taxon>Basidiomycota</taxon>
        <taxon>Ustilaginomycotina</taxon>
        <taxon>Exobasidiomycetes</taxon>
        <taxon>Tilletiales</taxon>
        <taxon>Tilletiaceae</taxon>
        <taxon>Tilletia</taxon>
    </lineage>
</organism>
<keyword evidence="8" id="KW-0809">Transit peptide</keyword>
<evidence type="ECO:0000256" key="9">
    <source>
        <dbReference type="ARBA" id="ARBA00023098"/>
    </source>
</evidence>
<evidence type="ECO:0000256" key="6">
    <source>
        <dbReference type="ARBA" id="ARBA00022792"/>
    </source>
</evidence>
<keyword evidence="11" id="KW-0472">Membrane</keyword>
<keyword evidence="5 21" id="KW-0808">Transferase</keyword>
<evidence type="ECO:0000256" key="7">
    <source>
        <dbReference type="ARBA" id="ARBA00022832"/>
    </source>
</evidence>
<comment type="function">
    <text evidence="15">Carnitine acetylase is specific for short chain fatty acids. Carnitine acetylase seems to affect the flux through the pyruvate dehydrogenase complex. It may be involved as well in the transport of acetyl-CoA into mitochondria.</text>
</comment>
<evidence type="ECO:0000256" key="3">
    <source>
        <dbReference type="ARBA" id="ARBA00005232"/>
    </source>
</evidence>
<gene>
    <name evidence="21" type="primary">CAT2</name>
    <name evidence="21" type="ORF">OC846_005524</name>
</gene>
<dbReference type="GO" id="GO:0005743">
    <property type="term" value="C:mitochondrial inner membrane"/>
    <property type="evidence" value="ECO:0007669"/>
    <property type="project" value="UniProtKB-SubCell"/>
</dbReference>
<dbReference type="Gene3D" id="3.30.559.10">
    <property type="entry name" value="Chloramphenicol acetyltransferase-like domain"/>
    <property type="match status" value="1"/>
</dbReference>
<keyword evidence="13 21" id="KW-0012">Acyltransferase</keyword>
<evidence type="ECO:0000256" key="14">
    <source>
        <dbReference type="ARBA" id="ARBA00052702"/>
    </source>
</evidence>
<dbReference type="EC" id="2.3.1.7" evidence="16"/>
<dbReference type="GO" id="GO:0009437">
    <property type="term" value="P:carnitine metabolic process"/>
    <property type="evidence" value="ECO:0007669"/>
    <property type="project" value="TreeGrafter"/>
</dbReference>
<feature type="compositionally biased region" description="Polar residues" evidence="19">
    <location>
        <begin position="8"/>
        <end position="21"/>
    </location>
</feature>
<keyword evidence="7" id="KW-0276">Fatty acid metabolism</keyword>
<evidence type="ECO:0000256" key="10">
    <source>
        <dbReference type="ARBA" id="ARBA00023128"/>
    </source>
</evidence>
<evidence type="ECO:0000256" key="18">
    <source>
        <dbReference type="PIRSR" id="PIRSR600542-1"/>
    </source>
</evidence>
<dbReference type="GO" id="GO:0006631">
    <property type="term" value="P:fatty acid metabolic process"/>
    <property type="evidence" value="ECO:0007669"/>
    <property type="project" value="UniProtKB-KW"/>
</dbReference>
<evidence type="ECO:0000256" key="16">
    <source>
        <dbReference type="ARBA" id="ARBA00066910"/>
    </source>
</evidence>
<comment type="similarity">
    <text evidence="3">Belongs to the carnitine/choline acetyltransferase family.</text>
</comment>
<evidence type="ECO:0000256" key="2">
    <source>
        <dbReference type="ARBA" id="ARBA00004443"/>
    </source>
</evidence>
<evidence type="ECO:0000256" key="5">
    <source>
        <dbReference type="ARBA" id="ARBA00022679"/>
    </source>
</evidence>
<comment type="subcellular location">
    <subcellularLocation>
        <location evidence="2">Mitochondrion inner membrane</location>
        <topology evidence="2">Peripheral membrane protein</topology>
        <orientation evidence="2">Matrix side</orientation>
    </subcellularLocation>
    <subcellularLocation>
        <location evidence="1">Peroxisome</location>
    </subcellularLocation>
</comment>
<feature type="compositionally biased region" description="Low complexity" evidence="19">
    <location>
        <begin position="23"/>
        <end position="46"/>
    </location>
</feature>
<evidence type="ECO:0000256" key="4">
    <source>
        <dbReference type="ARBA" id="ARBA00022448"/>
    </source>
</evidence>
<keyword evidence="12" id="KW-0576">Peroxisome</keyword>
<evidence type="ECO:0000256" key="15">
    <source>
        <dbReference type="ARBA" id="ARBA00053195"/>
    </source>
</evidence>
<accession>A0AAN6GKN1</accession>
<evidence type="ECO:0000313" key="22">
    <source>
        <dbReference type="Proteomes" id="UP001176517"/>
    </source>
</evidence>
<evidence type="ECO:0000256" key="8">
    <source>
        <dbReference type="ARBA" id="ARBA00022946"/>
    </source>
</evidence>
<feature type="region of interest" description="Disordered" evidence="19">
    <location>
        <begin position="1"/>
        <end position="79"/>
    </location>
</feature>
<evidence type="ECO:0000256" key="17">
    <source>
        <dbReference type="ARBA" id="ARBA00073438"/>
    </source>
</evidence>
<keyword evidence="10" id="KW-0496">Mitochondrion</keyword>
<comment type="catalytic activity">
    <reaction evidence="14">
        <text>(R)-carnitine + acetyl-CoA = O-acetyl-(R)-carnitine + CoA</text>
        <dbReference type="Rhea" id="RHEA:21136"/>
        <dbReference type="ChEBI" id="CHEBI:16347"/>
        <dbReference type="ChEBI" id="CHEBI:57287"/>
        <dbReference type="ChEBI" id="CHEBI:57288"/>
        <dbReference type="ChEBI" id="CHEBI:57589"/>
        <dbReference type="EC" id="2.3.1.7"/>
    </reaction>
</comment>
<evidence type="ECO:0000256" key="12">
    <source>
        <dbReference type="ARBA" id="ARBA00023140"/>
    </source>
</evidence>
<feature type="active site" description="Proton acceptor" evidence="18">
    <location>
        <position position="371"/>
    </location>
</feature>
<dbReference type="GO" id="GO:0004092">
    <property type="term" value="F:carnitine O-acetyltransferase activity"/>
    <property type="evidence" value="ECO:0007669"/>
    <property type="project" value="UniProtKB-EC"/>
</dbReference>
<feature type="domain" description="Choline/carnitine acyltransferase" evidence="20">
    <location>
        <begin position="75"/>
        <end position="637"/>
    </location>
</feature>
<dbReference type="EMBL" id="JAPDMZ010000216">
    <property type="protein sequence ID" value="KAK0545810.1"/>
    <property type="molecule type" value="Genomic_DNA"/>
</dbReference>
<dbReference type="InterPro" id="IPR023213">
    <property type="entry name" value="CAT-like_dom_sf"/>
</dbReference>
<evidence type="ECO:0000259" key="20">
    <source>
        <dbReference type="Pfam" id="PF00755"/>
    </source>
</evidence>
<name>A0AAN6GKN1_9BASI</name>
<evidence type="ECO:0000256" key="13">
    <source>
        <dbReference type="ARBA" id="ARBA00023315"/>
    </source>
</evidence>
<proteinExistence type="inferred from homology"/>
<dbReference type="Pfam" id="PF00755">
    <property type="entry name" value="Carn_acyltransf"/>
    <property type="match status" value="1"/>
</dbReference>
<keyword evidence="4" id="KW-0813">Transport</keyword>
<dbReference type="InterPro" id="IPR000542">
    <property type="entry name" value="Carn_acyl_trans"/>
</dbReference>
<keyword evidence="22" id="KW-1185">Reference proteome</keyword>
<protein>
    <recommendedName>
        <fullName evidence="17">Carnitine O-acetyltransferase, mitochondrial</fullName>
        <ecNumber evidence="16">2.3.1.7</ecNumber>
    </recommendedName>
</protein>
<dbReference type="FunFam" id="3.30.559.70:FF:000007">
    <property type="entry name" value="Carnitine O-acetyltransferase, mitochondrial"/>
    <property type="match status" value="1"/>
</dbReference>
<dbReference type="PANTHER" id="PTHR22589">
    <property type="entry name" value="CARNITINE O-ACYLTRANSFERASE"/>
    <property type="match status" value="1"/>
</dbReference>
<dbReference type="SUPFAM" id="SSF52777">
    <property type="entry name" value="CoA-dependent acyltransferases"/>
    <property type="match status" value="2"/>
</dbReference>
<dbReference type="InterPro" id="IPR039551">
    <property type="entry name" value="Cho/carn_acyl_trans"/>
</dbReference>
<dbReference type="AlphaFoldDB" id="A0AAN6GKN1"/>
<dbReference type="GO" id="GO:0005777">
    <property type="term" value="C:peroxisome"/>
    <property type="evidence" value="ECO:0007669"/>
    <property type="project" value="UniProtKB-SubCell"/>
</dbReference>
<dbReference type="Gene3D" id="3.30.559.70">
    <property type="entry name" value="Choline/Carnitine o-acyltransferase, domain 2"/>
    <property type="match status" value="1"/>
</dbReference>
<evidence type="ECO:0000256" key="11">
    <source>
        <dbReference type="ARBA" id="ARBA00023136"/>
    </source>
</evidence>
<feature type="compositionally biased region" description="Low complexity" evidence="19">
    <location>
        <begin position="53"/>
        <end position="65"/>
    </location>
</feature>
<evidence type="ECO:0000313" key="21">
    <source>
        <dbReference type="EMBL" id="KAK0545810.1"/>
    </source>
</evidence>
<dbReference type="PANTHER" id="PTHR22589:SF103">
    <property type="entry name" value="CARNITINE O-ACETYL-TRANSFERASE, ISOFORM A-RELATED"/>
    <property type="match status" value="1"/>
</dbReference>
<comment type="caution">
    <text evidence="21">The sequence shown here is derived from an EMBL/GenBank/DDBJ whole genome shotgun (WGS) entry which is preliminary data.</text>
</comment>
<keyword evidence="9" id="KW-0443">Lipid metabolism</keyword>